<keyword evidence="6" id="KW-0119">Carbohydrate metabolism</keyword>
<protein>
    <recommendedName>
        <fullName evidence="3">cellulase</fullName>
        <ecNumber evidence="3">3.2.1.4</ecNumber>
    </recommendedName>
</protein>
<comment type="similarity">
    <text evidence="2">Belongs to the glycosyl hydrolase 9 (cellulase E) family.</text>
</comment>
<dbReference type="Gene3D" id="1.50.10.10">
    <property type="match status" value="1"/>
</dbReference>
<dbReference type="SUPFAM" id="SSF48208">
    <property type="entry name" value="Six-hairpin glycosidases"/>
    <property type="match status" value="1"/>
</dbReference>
<dbReference type="InterPro" id="IPR001701">
    <property type="entry name" value="Glyco_hydro_9"/>
</dbReference>
<keyword evidence="10" id="KW-1133">Transmembrane helix</keyword>
<name>A0ABR3ABE6_9AGAR</name>
<keyword evidence="7" id="KW-0326">Glycosidase</keyword>
<dbReference type="InterPro" id="IPR008928">
    <property type="entry name" value="6-hairpin_glycosidase_sf"/>
</dbReference>
<keyword evidence="11" id="KW-0732">Signal</keyword>
<evidence type="ECO:0000313" key="14">
    <source>
        <dbReference type="Proteomes" id="UP001437256"/>
    </source>
</evidence>
<evidence type="ECO:0000256" key="8">
    <source>
        <dbReference type="ARBA" id="ARBA00023326"/>
    </source>
</evidence>
<feature type="domain" description="Glycoside hydrolase family 9" evidence="12">
    <location>
        <begin position="50"/>
        <end position="488"/>
    </location>
</feature>
<feature type="signal peptide" evidence="11">
    <location>
        <begin position="1"/>
        <end position="18"/>
    </location>
</feature>
<keyword evidence="5" id="KW-0136">Cellulose degradation</keyword>
<evidence type="ECO:0000256" key="5">
    <source>
        <dbReference type="ARBA" id="ARBA00023001"/>
    </source>
</evidence>
<dbReference type="InterPro" id="IPR012341">
    <property type="entry name" value="6hp_glycosidase-like_sf"/>
</dbReference>
<accession>A0ABR3ABE6</accession>
<feature type="compositionally biased region" description="Low complexity" evidence="9">
    <location>
        <begin position="428"/>
        <end position="445"/>
    </location>
</feature>
<comment type="caution">
    <text evidence="13">The sequence shown here is derived from an EMBL/GenBank/DDBJ whole genome shotgun (WGS) entry which is preliminary data.</text>
</comment>
<evidence type="ECO:0000256" key="6">
    <source>
        <dbReference type="ARBA" id="ARBA00023277"/>
    </source>
</evidence>
<keyword evidence="14" id="KW-1185">Reference proteome</keyword>
<keyword evidence="8" id="KW-0624">Polysaccharide degradation</keyword>
<keyword evidence="10" id="KW-0472">Membrane</keyword>
<evidence type="ECO:0000256" key="1">
    <source>
        <dbReference type="ARBA" id="ARBA00000966"/>
    </source>
</evidence>
<sequence>MFPLLFVVFNILYAQVLSQLALPNPPFLPPNPSAGSDPSSGNSIPNPQWSKLVGNLLYFYEAQRSGNLPSNNRVPWRNSSCTDDGKDVGIDLSGGYYDAGDYIKATYPLSFSLMSICWGATDFGKGYDLANQTAYLDDMLRWGLDWLIKAHPSDNTLYVAVADPNLDNDYWGGDQNIPKPRPSYQINSTHPGTDAAAGAAAAFAACSNLYNGRGFSGGYDSPASLTNTSYAQTLLQHAQQLYSFANSAQGGQLFYQKSVPAAGDAYASTSFGDDLSIAALFLAVASNSSSLYKEAEDHFSKYKLGGQNIAFNWNSKVSGLYILFPQALKANSGLGGSLSQWQGEAEGYLDKLLSGNGDSYFTPGGLLWYPEDSPLASLNPALNAAMLMTRYAPIATSNDKRDSYVAFARNQLDYALGKNPMSAPYVVGVNPNSPSNPHSASASGGNDPSNIDTSPPTMLRTLFGAVIGGPDKTDRYFDIRSDWPETEVRRQPPFVSQSDTTMLTFKNQVALDYNAPMLTLAAMRTMNDTTDPFYTSLEDDAYAKAKPEGRPCDDAIQDGCSDHSLSTGAKVAMAVVFTVVGLVIIGLLVWYFLVVRKRRLQKTG</sequence>
<evidence type="ECO:0000256" key="7">
    <source>
        <dbReference type="ARBA" id="ARBA00023295"/>
    </source>
</evidence>
<dbReference type="EC" id="3.2.1.4" evidence="3"/>
<feature type="transmembrane region" description="Helical" evidence="10">
    <location>
        <begin position="571"/>
        <end position="593"/>
    </location>
</feature>
<evidence type="ECO:0000256" key="2">
    <source>
        <dbReference type="ARBA" id="ARBA00007072"/>
    </source>
</evidence>
<gene>
    <name evidence="13" type="ORF">AAF712_002104</name>
</gene>
<feature type="region of interest" description="Disordered" evidence="9">
    <location>
        <begin position="428"/>
        <end position="455"/>
    </location>
</feature>
<dbReference type="Proteomes" id="UP001437256">
    <property type="component" value="Unassembled WGS sequence"/>
</dbReference>
<evidence type="ECO:0000259" key="12">
    <source>
        <dbReference type="Pfam" id="PF00759"/>
    </source>
</evidence>
<dbReference type="EMBL" id="JBBXMP010000005">
    <property type="protein sequence ID" value="KAL0070883.1"/>
    <property type="molecule type" value="Genomic_DNA"/>
</dbReference>
<proteinExistence type="inferred from homology"/>
<evidence type="ECO:0000256" key="10">
    <source>
        <dbReference type="SAM" id="Phobius"/>
    </source>
</evidence>
<evidence type="ECO:0000313" key="13">
    <source>
        <dbReference type="EMBL" id="KAL0070883.1"/>
    </source>
</evidence>
<evidence type="ECO:0000256" key="4">
    <source>
        <dbReference type="ARBA" id="ARBA00022801"/>
    </source>
</evidence>
<keyword evidence="4" id="KW-0378">Hydrolase</keyword>
<dbReference type="PANTHER" id="PTHR22298">
    <property type="entry name" value="ENDO-1,4-BETA-GLUCANASE"/>
    <property type="match status" value="1"/>
</dbReference>
<feature type="compositionally biased region" description="Polar residues" evidence="9">
    <location>
        <begin position="446"/>
        <end position="455"/>
    </location>
</feature>
<evidence type="ECO:0000256" key="11">
    <source>
        <dbReference type="SAM" id="SignalP"/>
    </source>
</evidence>
<dbReference type="Pfam" id="PF00759">
    <property type="entry name" value="Glyco_hydro_9"/>
    <property type="match status" value="1"/>
</dbReference>
<feature type="chain" id="PRO_5045438656" description="cellulase" evidence="11">
    <location>
        <begin position="19"/>
        <end position="604"/>
    </location>
</feature>
<keyword evidence="10" id="KW-0812">Transmembrane</keyword>
<reference evidence="13 14" key="1">
    <citation type="submission" date="2024-05" db="EMBL/GenBank/DDBJ databases">
        <title>A draft genome resource for the thread blight pathogen Marasmius tenuissimus strain MS-2.</title>
        <authorList>
            <person name="Yulfo-Soto G.E."/>
            <person name="Baruah I.K."/>
            <person name="Amoako-Attah I."/>
            <person name="Bukari Y."/>
            <person name="Meinhardt L.W."/>
            <person name="Bailey B.A."/>
            <person name="Cohen S.P."/>
        </authorList>
    </citation>
    <scope>NUCLEOTIDE SEQUENCE [LARGE SCALE GENOMIC DNA]</scope>
    <source>
        <strain evidence="13 14">MS-2</strain>
    </source>
</reference>
<evidence type="ECO:0000256" key="3">
    <source>
        <dbReference type="ARBA" id="ARBA00012601"/>
    </source>
</evidence>
<evidence type="ECO:0000256" key="9">
    <source>
        <dbReference type="SAM" id="MobiDB-lite"/>
    </source>
</evidence>
<organism evidence="13 14">
    <name type="scientific">Marasmius tenuissimus</name>
    <dbReference type="NCBI Taxonomy" id="585030"/>
    <lineage>
        <taxon>Eukaryota</taxon>
        <taxon>Fungi</taxon>
        <taxon>Dikarya</taxon>
        <taxon>Basidiomycota</taxon>
        <taxon>Agaricomycotina</taxon>
        <taxon>Agaricomycetes</taxon>
        <taxon>Agaricomycetidae</taxon>
        <taxon>Agaricales</taxon>
        <taxon>Marasmiineae</taxon>
        <taxon>Marasmiaceae</taxon>
        <taxon>Marasmius</taxon>
    </lineage>
</organism>
<comment type="catalytic activity">
    <reaction evidence="1">
        <text>Endohydrolysis of (1-&gt;4)-beta-D-glucosidic linkages in cellulose, lichenin and cereal beta-D-glucans.</text>
        <dbReference type="EC" id="3.2.1.4"/>
    </reaction>
</comment>